<dbReference type="EMBL" id="FNCO01000001">
    <property type="protein sequence ID" value="SDG19335.1"/>
    <property type="molecule type" value="Genomic_DNA"/>
</dbReference>
<reference evidence="2" key="1">
    <citation type="submission" date="2016-10" db="EMBL/GenBank/DDBJ databases">
        <authorList>
            <person name="Varghese N."/>
            <person name="Submissions S."/>
        </authorList>
    </citation>
    <scope>NUCLEOTIDE SEQUENCE [LARGE SCALE GENOMIC DNA]</scope>
    <source>
        <strain evidence="2">ATCC 700689</strain>
    </source>
</reference>
<dbReference type="OrthoDB" id="6948945at2"/>
<dbReference type="Proteomes" id="UP000182894">
    <property type="component" value="Unassembled WGS sequence"/>
</dbReference>
<proteinExistence type="predicted"/>
<protein>
    <submittedName>
        <fullName evidence="1">Uncharacterized protein</fullName>
    </submittedName>
</protein>
<evidence type="ECO:0000313" key="1">
    <source>
        <dbReference type="EMBL" id="SDG19335.1"/>
    </source>
</evidence>
<sequence>MDEIQRLSELLSANQRFEEQKHQRFRDDLTQWNASIEALYQQVEDWLARLVEAGQTRFEYEPHLAQNKGYPDENSPFMTRRMCFALGAHPVEFVPDAMGSKGQVSLSVSGLSLHGQEKYSLQLDAGRRDWMLRKTVGVKDTEPLAFTADYFGRLLQGVVPQRQG</sequence>
<accession>A0A1G7S8G2</accession>
<keyword evidence="2" id="KW-1185">Reference proteome</keyword>
<dbReference type="AlphaFoldDB" id="A0A1G7S8G2"/>
<evidence type="ECO:0000313" key="2">
    <source>
        <dbReference type="Proteomes" id="UP000182894"/>
    </source>
</evidence>
<dbReference type="RefSeq" id="WP_074749703.1">
    <property type="nucleotide sequence ID" value="NZ_FNCO01000001.1"/>
</dbReference>
<organism evidence="1 2">
    <name type="scientific">Pseudomonas abietaniphila</name>
    <dbReference type="NCBI Taxonomy" id="89065"/>
    <lineage>
        <taxon>Bacteria</taxon>
        <taxon>Pseudomonadati</taxon>
        <taxon>Pseudomonadota</taxon>
        <taxon>Gammaproteobacteria</taxon>
        <taxon>Pseudomonadales</taxon>
        <taxon>Pseudomonadaceae</taxon>
        <taxon>Pseudomonas</taxon>
    </lineage>
</organism>
<name>A0A1G7S8G2_9PSED</name>
<gene>
    <name evidence="1" type="ORF">SAMN05216605_101382</name>
</gene>